<evidence type="ECO:0000313" key="4">
    <source>
        <dbReference type="Proteomes" id="UP000298179"/>
    </source>
</evidence>
<dbReference type="CDD" id="cd13638">
    <property type="entry name" value="PBP2_EcProx_like"/>
    <property type="match status" value="1"/>
</dbReference>
<dbReference type="GO" id="GO:0043190">
    <property type="term" value="C:ATP-binding cassette (ABC) transporter complex"/>
    <property type="evidence" value="ECO:0007669"/>
    <property type="project" value="InterPro"/>
</dbReference>
<evidence type="ECO:0000313" key="3">
    <source>
        <dbReference type="EMBL" id="TFF27639.1"/>
    </source>
</evidence>
<feature type="signal peptide" evidence="1">
    <location>
        <begin position="1"/>
        <end position="30"/>
    </location>
</feature>
<dbReference type="Proteomes" id="UP000298179">
    <property type="component" value="Unassembled WGS sequence"/>
</dbReference>
<proteinExistence type="predicted"/>
<dbReference type="GO" id="GO:0022857">
    <property type="term" value="F:transmembrane transporter activity"/>
    <property type="evidence" value="ECO:0007669"/>
    <property type="project" value="InterPro"/>
</dbReference>
<dbReference type="OrthoDB" id="9786266at2"/>
<dbReference type="InterPro" id="IPR007210">
    <property type="entry name" value="ABC_Gly_betaine_transp_sub-bd"/>
</dbReference>
<dbReference type="AlphaFoldDB" id="A0A4Y8RTL0"/>
<reference evidence="3 4" key="1">
    <citation type="submission" date="2019-03" db="EMBL/GenBank/DDBJ databases">
        <title>Jiella endophytica sp. nov., a novel endophytic bacterium isolated from root of Ficus microcarpa Linn. f.</title>
        <authorList>
            <person name="Tuo L."/>
        </authorList>
    </citation>
    <scope>NUCLEOTIDE SEQUENCE [LARGE SCALE GENOMIC DNA]</scope>
    <source>
        <strain evidence="3 4">CBS5Q-3</strain>
    </source>
</reference>
<keyword evidence="1" id="KW-0732">Signal</keyword>
<dbReference type="NCBIfam" id="NF008334">
    <property type="entry name" value="PRK11119.1"/>
    <property type="match status" value="1"/>
</dbReference>
<dbReference type="SUPFAM" id="SSF53850">
    <property type="entry name" value="Periplasmic binding protein-like II"/>
    <property type="match status" value="1"/>
</dbReference>
<evidence type="ECO:0000259" key="2">
    <source>
        <dbReference type="Pfam" id="PF04069"/>
    </source>
</evidence>
<name>A0A4Y8RTL0_9HYPH</name>
<dbReference type="Gene3D" id="3.40.190.100">
    <property type="entry name" value="Glycine betaine-binding periplasmic protein, domain 2"/>
    <property type="match status" value="1"/>
</dbReference>
<evidence type="ECO:0000256" key="1">
    <source>
        <dbReference type="SAM" id="SignalP"/>
    </source>
</evidence>
<accession>A0A4Y8RTL0</accession>
<protein>
    <submittedName>
        <fullName evidence="3">Glycine betaine/L-proline ABC transporter substrate-binding protein ProX</fullName>
    </submittedName>
</protein>
<dbReference type="EMBL" id="SOZD01000001">
    <property type="protein sequence ID" value="TFF27639.1"/>
    <property type="molecule type" value="Genomic_DNA"/>
</dbReference>
<feature type="domain" description="ABC-type glycine betaine transport system substrate-binding" evidence="2">
    <location>
        <begin position="46"/>
        <end position="324"/>
    </location>
</feature>
<dbReference type="Pfam" id="PF04069">
    <property type="entry name" value="OpuAC"/>
    <property type="match status" value="1"/>
</dbReference>
<dbReference type="Gene3D" id="3.40.190.10">
    <property type="entry name" value="Periplasmic binding protein-like II"/>
    <property type="match status" value="1"/>
</dbReference>
<comment type="caution">
    <text evidence="3">The sequence shown here is derived from an EMBL/GenBank/DDBJ whole genome shotgun (WGS) entry which is preliminary data.</text>
</comment>
<gene>
    <name evidence="3" type="primary">proX</name>
    <name evidence="3" type="ORF">E3C22_04070</name>
</gene>
<organism evidence="3 4">
    <name type="scientific">Jiella endophytica</name>
    <dbReference type="NCBI Taxonomy" id="2558362"/>
    <lineage>
        <taxon>Bacteria</taxon>
        <taxon>Pseudomonadati</taxon>
        <taxon>Pseudomonadota</taxon>
        <taxon>Alphaproteobacteria</taxon>
        <taxon>Hyphomicrobiales</taxon>
        <taxon>Aurantimonadaceae</taxon>
        <taxon>Jiella</taxon>
    </lineage>
</organism>
<sequence length="349" mass="37606">MTKPIRKSRLKALAASAGLAAMLASGAASAQSADKPGEGVTVVPLKSSLAGETFQTELVMKALEALGYDVQDIKELEYATGYVALANGDGTFMADSWDPLHEDFFQEAGGKDKIFRKGVFSDNALQGYLIDKKTAEANGITNLGQLKDPKIAKLFDTNGDGKADLAGCTPGWGCEKVIEHQLDAFDLRDTVTHNQGSYSAIIADTIARYKEGKPILYYTWTPYWVSGVLVPGKDTVWLNVPHSALPGSRKDVDTALPDGSNYGFQVNEQKIAANKEFTDSNPAAAELFSIMKVPANDISAENLLIQKGEDSEADIERHADAWIKGHQDTWDGWLKQARDAADGDSASAE</sequence>
<feature type="chain" id="PRO_5021414720" evidence="1">
    <location>
        <begin position="31"/>
        <end position="349"/>
    </location>
</feature>
<keyword evidence="4" id="KW-1185">Reference proteome</keyword>
<dbReference type="RefSeq" id="WP_134760445.1">
    <property type="nucleotide sequence ID" value="NZ_SOZD01000001.1"/>
</dbReference>